<organism evidence="1 2">
    <name type="scientific">Melastoma candidum</name>
    <dbReference type="NCBI Taxonomy" id="119954"/>
    <lineage>
        <taxon>Eukaryota</taxon>
        <taxon>Viridiplantae</taxon>
        <taxon>Streptophyta</taxon>
        <taxon>Embryophyta</taxon>
        <taxon>Tracheophyta</taxon>
        <taxon>Spermatophyta</taxon>
        <taxon>Magnoliopsida</taxon>
        <taxon>eudicotyledons</taxon>
        <taxon>Gunneridae</taxon>
        <taxon>Pentapetalae</taxon>
        <taxon>rosids</taxon>
        <taxon>malvids</taxon>
        <taxon>Myrtales</taxon>
        <taxon>Melastomataceae</taxon>
        <taxon>Melastomatoideae</taxon>
        <taxon>Melastomateae</taxon>
        <taxon>Melastoma</taxon>
    </lineage>
</organism>
<sequence>MAASRGLDTELGMPTTRTGRGRERLLGKPAERRHHWCVVDGVGKRDLERQPGDEGTSDCCKEEDADYRSSSLCVGEKATVGDDLDEAGRSRPSCWLHVKKSKVDELIKIETRAKERIYPKSTALDWEANRSHPGEQIETAATSMYEEGGLADCTSHLLLHGIKACKGVSYTRKMADHNFTPVAGSAGSVTHGSASSGHGGSVFPHMQIPASIFTSLVKLDDTNYLVWKGQLMAAIVAAGFEDFISSSSVPPSQFLDLDGLFLNLDFKMWQRTDKAVMSLLFSALTSETLGQVFYCKTASEVWITLKNRFESVSPSRVMNLKVQMQQLRKDGRTMQQHLSTLKNLVEQLAAVGEPISQRDYLWCMLEGLPLEYDVIVTSIYSSDRITVEEAQNLLVNFDIRLERRQGLDCTLPQVHYSSLNSNSGSHIHITFFSCV</sequence>
<gene>
    <name evidence="1" type="ORF">MLD38_033866</name>
</gene>
<evidence type="ECO:0000313" key="1">
    <source>
        <dbReference type="EMBL" id="KAI4320377.1"/>
    </source>
</evidence>
<dbReference type="EMBL" id="CM042889">
    <property type="protein sequence ID" value="KAI4320377.1"/>
    <property type="molecule type" value="Genomic_DNA"/>
</dbReference>
<dbReference type="Proteomes" id="UP001057402">
    <property type="component" value="Chromosome 10"/>
</dbReference>
<proteinExistence type="predicted"/>
<accession>A0ACB9M829</accession>
<keyword evidence="2" id="KW-1185">Reference proteome</keyword>
<name>A0ACB9M829_9MYRT</name>
<protein>
    <submittedName>
        <fullName evidence="1">Uncharacterized protein</fullName>
    </submittedName>
</protein>
<evidence type="ECO:0000313" key="2">
    <source>
        <dbReference type="Proteomes" id="UP001057402"/>
    </source>
</evidence>
<reference evidence="2" key="1">
    <citation type="journal article" date="2023" name="Front. Plant Sci.">
        <title>Chromosomal-level genome assembly of Melastoma candidum provides insights into trichome evolution.</title>
        <authorList>
            <person name="Zhong Y."/>
            <person name="Wu W."/>
            <person name="Sun C."/>
            <person name="Zou P."/>
            <person name="Liu Y."/>
            <person name="Dai S."/>
            <person name="Zhou R."/>
        </authorList>
    </citation>
    <scope>NUCLEOTIDE SEQUENCE [LARGE SCALE GENOMIC DNA]</scope>
</reference>
<comment type="caution">
    <text evidence="1">The sequence shown here is derived from an EMBL/GenBank/DDBJ whole genome shotgun (WGS) entry which is preliminary data.</text>
</comment>